<evidence type="ECO:0000256" key="4">
    <source>
        <dbReference type="ARBA" id="ARBA00022801"/>
    </source>
</evidence>
<evidence type="ECO:0000313" key="8">
    <source>
        <dbReference type="EMBL" id="KXN67245.1"/>
    </source>
</evidence>
<dbReference type="SUPFAM" id="SSF88713">
    <property type="entry name" value="Glycoside hydrolase/deacetylase"/>
    <property type="match status" value="1"/>
</dbReference>
<dbReference type="Proteomes" id="UP000070444">
    <property type="component" value="Unassembled WGS sequence"/>
</dbReference>
<dbReference type="InterPro" id="IPR011330">
    <property type="entry name" value="Glyco_hydro/deAcase_b/a-brl"/>
</dbReference>
<reference evidence="8 9" key="1">
    <citation type="journal article" date="2015" name="Genome Biol. Evol.">
        <title>Phylogenomic analyses indicate that early fungi evolved digesting cell walls of algal ancestors of land plants.</title>
        <authorList>
            <person name="Chang Y."/>
            <person name="Wang S."/>
            <person name="Sekimoto S."/>
            <person name="Aerts A.L."/>
            <person name="Choi C."/>
            <person name="Clum A."/>
            <person name="LaButti K.M."/>
            <person name="Lindquist E.A."/>
            <person name="Yee Ngan C."/>
            <person name="Ohm R.A."/>
            <person name="Salamov A.A."/>
            <person name="Grigoriev I.V."/>
            <person name="Spatafora J.W."/>
            <person name="Berbee M.L."/>
        </authorList>
    </citation>
    <scope>NUCLEOTIDE SEQUENCE [LARGE SCALE GENOMIC DNA]</scope>
    <source>
        <strain evidence="8 9">NRRL 28638</strain>
    </source>
</reference>
<comment type="cofactor">
    <cofactor evidence="1">
        <name>Co(2+)</name>
        <dbReference type="ChEBI" id="CHEBI:48828"/>
    </cofactor>
</comment>
<dbReference type="OrthoDB" id="407355at2759"/>
<dbReference type="Pfam" id="PF01522">
    <property type="entry name" value="Polysacc_deac_1"/>
    <property type="match status" value="1"/>
</dbReference>
<protein>
    <submittedName>
        <fullName evidence="8">Carbohydrate esterase family 4 protein</fullName>
    </submittedName>
</protein>
<dbReference type="PANTHER" id="PTHR46471:SF2">
    <property type="entry name" value="CHITIN DEACETYLASE-RELATED"/>
    <property type="match status" value="1"/>
</dbReference>
<dbReference type="GO" id="GO:0005975">
    <property type="term" value="P:carbohydrate metabolic process"/>
    <property type="evidence" value="ECO:0007669"/>
    <property type="project" value="InterPro"/>
</dbReference>
<keyword evidence="3" id="KW-0732">Signal</keyword>
<dbReference type="InterPro" id="IPR002509">
    <property type="entry name" value="NODB_dom"/>
</dbReference>
<feature type="domain" description="NodB homology" evidence="7">
    <location>
        <begin position="24"/>
        <end position="208"/>
    </location>
</feature>
<dbReference type="PANTHER" id="PTHR46471">
    <property type="entry name" value="CHITIN DEACETYLASE"/>
    <property type="match status" value="1"/>
</dbReference>
<dbReference type="AlphaFoldDB" id="A0A137NWN0"/>
<keyword evidence="2" id="KW-0479">Metal-binding</keyword>
<name>A0A137NWN0_CONC2</name>
<keyword evidence="9" id="KW-1185">Reference proteome</keyword>
<evidence type="ECO:0000313" key="9">
    <source>
        <dbReference type="Proteomes" id="UP000070444"/>
    </source>
</evidence>
<evidence type="ECO:0000256" key="3">
    <source>
        <dbReference type="ARBA" id="ARBA00022729"/>
    </source>
</evidence>
<dbReference type="EMBL" id="KQ964649">
    <property type="protein sequence ID" value="KXN67245.1"/>
    <property type="molecule type" value="Genomic_DNA"/>
</dbReference>
<sequence>MKLISILLTNYYFAKVFFSCKKPGQLALTFDDGPSPYTGNLLNILNDKNIKASFHFTTDYLNVPYVAAYVQQAQNDGHLIGIMSKTPIKNIKLDDEAHFNGLKKLQSDIETITNQKPSYLTLPYEASYPKDLIEKYESMGFTVTSHNLDSEDYNNSSQPYLSFKKQLDAIVPPAKGSFISLQHDTAPKSVNETNKIIDLALDKGYKLVRLDECVGKYSESSNSGKGDKKSNQSNSSNDNEAKDTKNSSHNSSPKLSVKWIYSLSTLTLSLLL</sequence>
<dbReference type="PROSITE" id="PS51677">
    <property type="entry name" value="NODB"/>
    <property type="match status" value="1"/>
</dbReference>
<dbReference type="GO" id="GO:0046872">
    <property type="term" value="F:metal ion binding"/>
    <property type="evidence" value="ECO:0007669"/>
    <property type="project" value="UniProtKB-KW"/>
</dbReference>
<evidence type="ECO:0000256" key="6">
    <source>
        <dbReference type="SAM" id="MobiDB-lite"/>
    </source>
</evidence>
<proteinExistence type="predicted"/>
<dbReference type="OMA" id="RTENIMK"/>
<dbReference type="Gene3D" id="3.20.20.370">
    <property type="entry name" value="Glycoside hydrolase/deacetylase"/>
    <property type="match status" value="1"/>
</dbReference>
<accession>A0A137NWN0</accession>
<feature type="region of interest" description="Disordered" evidence="6">
    <location>
        <begin position="217"/>
        <end position="253"/>
    </location>
</feature>
<keyword evidence="5" id="KW-0119">Carbohydrate metabolism</keyword>
<evidence type="ECO:0000256" key="2">
    <source>
        <dbReference type="ARBA" id="ARBA00022723"/>
    </source>
</evidence>
<dbReference type="GO" id="GO:0016810">
    <property type="term" value="F:hydrolase activity, acting on carbon-nitrogen (but not peptide) bonds"/>
    <property type="evidence" value="ECO:0007669"/>
    <property type="project" value="InterPro"/>
</dbReference>
<keyword evidence="4" id="KW-0378">Hydrolase</keyword>
<organism evidence="8 9">
    <name type="scientific">Conidiobolus coronatus (strain ATCC 28846 / CBS 209.66 / NRRL 28638)</name>
    <name type="common">Delacroixia coronata</name>
    <dbReference type="NCBI Taxonomy" id="796925"/>
    <lineage>
        <taxon>Eukaryota</taxon>
        <taxon>Fungi</taxon>
        <taxon>Fungi incertae sedis</taxon>
        <taxon>Zoopagomycota</taxon>
        <taxon>Entomophthoromycotina</taxon>
        <taxon>Entomophthoromycetes</taxon>
        <taxon>Entomophthorales</taxon>
        <taxon>Ancylistaceae</taxon>
        <taxon>Conidiobolus</taxon>
    </lineage>
</organism>
<evidence type="ECO:0000256" key="5">
    <source>
        <dbReference type="ARBA" id="ARBA00023277"/>
    </source>
</evidence>
<evidence type="ECO:0000259" key="7">
    <source>
        <dbReference type="PROSITE" id="PS51677"/>
    </source>
</evidence>
<evidence type="ECO:0000256" key="1">
    <source>
        <dbReference type="ARBA" id="ARBA00001941"/>
    </source>
</evidence>
<gene>
    <name evidence="8" type="ORF">CONCODRAFT_118508</name>
</gene>
<dbReference type="STRING" id="796925.A0A137NWN0"/>